<protein>
    <submittedName>
        <fullName evidence="1">DUF1045 domain-containing protein</fullName>
    </submittedName>
</protein>
<name>A0ABS5EZ79_9PROT</name>
<dbReference type="PIRSF" id="PIRSF033328">
    <property type="entry name" value="Phest_Mll4975"/>
    <property type="match status" value="1"/>
</dbReference>
<reference evidence="2" key="1">
    <citation type="journal article" date="2021" name="Syst. Appl. Microbiol.">
        <title>Roseomonas hellenica sp. nov., isolated from roots of wild-growing Alkanna tinctoria.</title>
        <authorList>
            <person name="Rat A."/>
            <person name="Naranjo H.D."/>
            <person name="Lebbe L."/>
            <person name="Cnockaert M."/>
            <person name="Krigas N."/>
            <person name="Grigoriadou K."/>
            <person name="Maloupa E."/>
            <person name="Willems A."/>
        </authorList>
    </citation>
    <scope>NUCLEOTIDE SEQUENCE [LARGE SCALE GENOMIC DNA]</scope>
    <source>
        <strain evidence="2">LMG 31523</strain>
    </source>
</reference>
<proteinExistence type="predicted"/>
<dbReference type="RefSeq" id="WP_211853274.1">
    <property type="nucleotide sequence ID" value="NZ_JAAGBB010000016.1"/>
</dbReference>
<keyword evidence="2" id="KW-1185">Reference proteome</keyword>
<sequence>MRVALYWAPELDDPLHARASAWLGRDAETGAAIAQPEVPGIVEATADPRLYGFHATLKAPFRIATSWEQVVATSEALAAETTPFTLPPLMVQNLRGFLALIESEPCPALDAFAAACVQALEPHRAPLTTEEIARRRPERLSERQRAHLGRWGYHLVFEDFQFHGTLTGRLPDVQRAVIEPAVTEFLGDLPARPRLVRELCLFTQAAPGAPFAIARRLPLRG</sequence>
<accession>A0ABS5EZ79</accession>
<dbReference type="InterPro" id="IPR009389">
    <property type="entry name" value="DUF1045"/>
</dbReference>
<organism evidence="1 2">
    <name type="scientific">Plastoroseomonas hellenica</name>
    <dbReference type="NCBI Taxonomy" id="2687306"/>
    <lineage>
        <taxon>Bacteria</taxon>
        <taxon>Pseudomonadati</taxon>
        <taxon>Pseudomonadota</taxon>
        <taxon>Alphaproteobacteria</taxon>
        <taxon>Acetobacterales</taxon>
        <taxon>Acetobacteraceae</taxon>
        <taxon>Plastoroseomonas</taxon>
    </lineage>
</organism>
<dbReference type="EMBL" id="JAAGBB010000016">
    <property type="protein sequence ID" value="MBR0665601.1"/>
    <property type="molecule type" value="Genomic_DNA"/>
</dbReference>
<gene>
    <name evidence="1" type="ORF">GXW71_14675</name>
</gene>
<evidence type="ECO:0000313" key="2">
    <source>
        <dbReference type="Proteomes" id="UP001196870"/>
    </source>
</evidence>
<dbReference type="Pfam" id="PF06299">
    <property type="entry name" value="DUF1045"/>
    <property type="match status" value="1"/>
</dbReference>
<evidence type="ECO:0000313" key="1">
    <source>
        <dbReference type="EMBL" id="MBR0665601.1"/>
    </source>
</evidence>
<comment type="caution">
    <text evidence="1">The sequence shown here is derived from an EMBL/GenBank/DDBJ whole genome shotgun (WGS) entry which is preliminary data.</text>
</comment>
<dbReference type="Proteomes" id="UP001196870">
    <property type="component" value="Unassembled WGS sequence"/>
</dbReference>